<organism evidence="11 12">
    <name type="scientific">Vallitalea pronyensis</name>
    <dbReference type="NCBI Taxonomy" id="1348613"/>
    <lineage>
        <taxon>Bacteria</taxon>
        <taxon>Bacillati</taxon>
        <taxon>Bacillota</taxon>
        <taxon>Clostridia</taxon>
        <taxon>Lachnospirales</taxon>
        <taxon>Vallitaleaceae</taxon>
        <taxon>Vallitalea</taxon>
    </lineage>
</organism>
<feature type="domain" description="Carrier" evidence="10">
    <location>
        <begin position="1"/>
        <end position="74"/>
    </location>
</feature>
<dbReference type="NCBIfam" id="NF002148">
    <property type="entry name" value="PRK00982.1-2"/>
    <property type="match status" value="1"/>
</dbReference>
<reference evidence="11" key="1">
    <citation type="submission" date="2020-07" db="EMBL/GenBank/DDBJ databases">
        <title>Vallitalea pronyensis genome.</title>
        <authorList>
            <person name="Postec A."/>
        </authorList>
    </citation>
    <scope>NUCLEOTIDE SEQUENCE</scope>
    <source>
        <strain evidence="11">FatNI3</strain>
    </source>
</reference>
<dbReference type="GO" id="GO:0000035">
    <property type="term" value="F:acyl binding"/>
    <property type="evidence" value="ECO:0007669"/>
    <property type="project" value="TreeGrafter"/>
</dbReference>
<proteinExistence type="inferred from homology"/>
<dbReference type="NCBIfam" id="TIGR00517">
    <property type="entry name" value="acyl_carrier"/>
    <property type="match status" value="1"/>
</dbReference>
<evidence type="ECO:0000259" key="10">
    <source>
        <dbReference type="PROSITE" id="PS50075"/>
    </source>
</evidence>
<dbReference type="GO" id="GO:0016020">
    <property type="term" value="C:membrane"/>
    <property type="evidence" value="ECO:0007669"/>
    <property type="project" value="GOC"/>
</dbReference>
<dbReference type="Gene3D" id="1.10.1200.10">
    <property type="entry name" value="ACP-like"/>
    <property type="match status" value="1"/>
</dbReference>
<keyword evidence="7" id="KW-0963">Cytoplasm</keyword>
<dbReference type="GO" id="GO:0000036">
    <property type="term" value="F:acyl carrier activity"/>
    <property type="evidence" value="ECO:0007669"/>
    <property type="project" value="UniProtKB-UniRule"/>
</dbReference>
<evidence type="ECO:0000256" key="2">
    <source>
        <dbReference type="ARBA" id="ARBA00022516"/>
    </source>
</evidence>
<comment type="PTM">
    <text evidence="9">4'-phosphopantetheine is transferred from CoA to a specific serine of apo-ACP by acpS.</text>
</comment>
<dbReference type="PANTHER" id="PTHR20863">
    <property type="entry name" value="ACYL CARRIER PROTEIN"/>
    <property type="match status" value="1"/>
</dbReference>
<accession>A0A8J8MG75</accession>
<keyword evidence="6 7" id="KW-0275">Fatty acid biosynthesis</keyword>
<evidence type="ECO:0000256" key="8">
    <source>
        <dbReference type="NCBIfam" id="TIGR00517"/>
    </source>
</evidence>
<keyword evidence="12" id="KW-1185">Reference proteome</keyword>
<name>A0A8J8MG75_9FIRM</name>
<evidence type="ECO:0000256" key="5">
    <source>
        <dbReference type="ARBA" id="ARBA00023098"/>
    </source>
</evidence>
<dbReference type="HAMAP" id="MF_01217">
    <property type="entry name" value="Acyl_carrier"/>
    <property type="match status" value="1"/>
</dbReference>
<evidence type="ECO:0000256" key="1">
    <source>
        <dbReference type="ARBA" id="ARBA00022450"/>
    </source>
</evidence>
<gene>
    <name evidence="7 11" type="primary">acpP</name>
    <name evidence="11" type="ORF">HZI73_01280</name>
</gene>
<dbReference type="Proteomes" id="UP000683246">
    <property type="component" value="Chromosome"/>
</dbReference>
<evidence type="ECO:0000256" key="9">
    <source>
        <dbReference type="RuleBase" id="RU003545"/>
    </source>
</evidence>
<evidence type="ECO:0000256" key="7">
    <source>
        <dbReference type="HAMAP-Rule" id="MF_01217"/>
    </source>
</evidence>
<dbReference type="GO" id="GO:0009245">
    <property type="term" value="P:lipid A biosynthetic process"/>
    <property type="evidence" value="ECO:0007669"/>
    <property type="project" value="TreeGrafter"/>
</dbReference>
<dbReference type="EMBL" id="CP058649">
    <property type="protein sequence ID" value="QUI21009.1"/>
    <property type="molecule type" value="Genomic_DNA"/>
</dbReference>
<sequence length="74" mass="8348">MDFEKMKEIVVEQLDVEENEVTLEAKFIDDLGADSLDLFELVMAIEEESGVEIKNEDLPSVITVQDALNYVANN</sequence>
<comment type="function">
    <text evidence="7 9">Carrier of the growing fatty acid chain in fatty acid biosynthesis.</text>
</comment>
<dbReference type="InterPro" id="IPR003231">
    <property type="entry name" value="ACP"/>
</dbReference>
<feature type="modified residue" description="O-(pantetheine 4'-phosphoryl)serine" evidence="7">
    <location>
        <position position="35"/>
    </location>
</feature>
<keyword evidence="3 7" id="KW-0597">Phosphoprotein</keyword>
<dbReference type="UniPathway" id="UPA00094"/>
<comment type="similarity">
    <text evidence="7">Belongs to the acyl carrier protein (ACP) family.</text>
</comment>
<dbReference type="RefSeq" id="WP_212696468.1">
    <property type="nucleotide sequence ID" value="NZ_CP058649.1"/>
</dbReference>
<keyword evidence="4 7" id="KW-0276">Fatty acid metabolism</keyword>
<dbReference type="NCBIfam" id="NF002150">
    <property type="entry name" value="PRK00982.1-4"/>
    <property type="match status" value="1"/>
</dbReference>
<dbReference type="PROSITE" id="PS50075">
    <property type="entry name" value="CARRIER"/>
    <property type="match status" value="1"/>
</dbReference>
<evidence type="ECO:0000256" key="4">
    <source>
        <dbReference type="ARBA" id="ARBA00022832"/>
    </source>
</evidence>
<evidence type="ECO:0000256" key="6">
    <source>
        <dbReference type="ARBA" id="ARBA00023160"/>
    </source>
</evidence>
<evidence type="ECO:0000256" key="3">
    <source>
        <dbReference type="ARBA" id="ARBA00022553"/>
    </source>
</evidence>
<dbReference type="GO" id="GO:0005829">
    <property type="term" value="C:cytosol"/>
    <property type="evidence" value="ECO:0007669"/>
    <property type="project" value="TreeGrafter"/>
</dbReference>
<comment type="pathway">
    <text evidence="7 9">Lipid metabolism; fatty acid biosynthesis.</text>
</comment>
<evidence type="ECO:0000313" key="12">
    <source>
        <dbReference type="Proteomes" id="UP000683246"/>
    </source>
</evidence>
<dbReference type="Pfam" id="PF00550">
    <property type="entry name" value="PP-binding"/>
    <property type="match status" value="1"/>
</dbReference>
<dbReference type="AlphaFoldDB" id="A0A8J8MG75"/>
<keyword evidence="2 7" id="KW-0444">Lipid biosynthesis</keyword>
<dbReference type="PANTHER" id="PTHR20863:SF76">
    <property type="entry name" value="CARRIER DOMAIN-CONTAINING PROTEIN"/>
    <property type="match status" value="1"/>
</dbReference>
<dbReference type="InterPro" id="IPR009081">
    <property type="entry name" value="PP-bd_ACP"/>
</dbReference>
<comment type="PTM">
    <text evidence="7">4'-phosphopantetheine is transferred from CoA to a specific serine of apo-ACP by AcpS. This modification is essential for activity because fatty acids are bound in thioester linkage to the sulfhydryl of the prosthetic group.</text>
</comment>
<dbReference type="InterPro" id="IPR036736">
    <property type="entry name" value="ACP-like_sf"/>
</dbReference>
<comment type="subcellular location">
    <subcellularLocation>
        <location evidence="7">Cytoplasm</location>
    </subcellularLocation>
</comment>
<dbReference type="KEGG" id="vpy:HZI73_01280"/>
<evidence type="ECO:0000313" key="11">
    <source>
        <dbReference type="EMBL" id="QUI21009.1"/>
    </source>
</evidence>
<dbReference type="SUPFAM" id="SSF47336">
    <property type="entry name" value="ACP-like"/>
    <property type="match status" value="1"/>
</dbReference>
<keyword evidence="1 7" id="KW-0596">Phosphopantetheine</keyword>
<keyword evidence="5 7" id="KW-0443">Lipid metabolism</keyword>
<protein>
    <recommendedName>
        <fullName evidence="7 8">Acyl carrier protein</fullName>
        <shortName evidence="7">ACP</shortName>
    </recommendedName>
</protein>